<feature type="region of interest" description="Disordered" evidence="1">
    <location>
        <begin position="1"/>
        <end position="30"/>
    </location>
</feature>
<dbReference type="Gene3D" id="1.20.1280.50">
    <property type="match status" value="1"/>
</dbReference>
<reference evidence="3" key="1">
    <citation type="submission" date="2020-05" db="EMBL/GenBank/DDBJ databases">
        <title>WGS assembly of Panicum virgatum.</title>
        <authorList>
            <person name="Lovell J.T."/>
            <person name="Jenkins J."/>
            <person name="Shu S."/>
            <person name="Juenger T.E."/>
            <person name="Schmutz J."/>
        </authorList>
    </citation>
    <scope>NUCLEOTIDE SEQUENCE</scope>
    <source>
        <strain evidence="3">AP13</strain>
    </source>
</reference>
<dbReference type="SUPFAM" id="SSF81383">
    <property type="entry name" value="F-box domain"/>
    <property type="match status" value="1"/>
</dbReference>
<protein>
    <recommendedName>
        <fullName evidence="2">F-box domain-containing protein</fullName>
    </recommendedName>
</protein>
<accession>A0A8T0XC42</accession>
<feature type="domain" description="F-box" evidence="2">
    <location>
        <begin position="30"/>
        <end position="68"/>
    </location>
</feature>
<dbReference type="InterPro" id="IPR001810">
    <property type="entry name" value="F-box_dom"/>
</dbReference>
<evidence type="ECO:0000313" key="4">
    <source>
        <dbReference type="Proteomes" id="UP000823388"/>
    </source>
</evidence>
<proteinExistence type="predicted"/>
<dbReference type="Proteomes" id="UP000823388">
    <property type="component" value="Chromosome 1K"/>
</dbReference>
<evidence type="ECO:0000313" key="3">
    <source>
        <dbReference type="EMBL" id="KAG2656975.1"/>
    </source>
</evidence>
<dbReference type="EMBL" id="CM029037">
    <property type="protein sequence ID" value="KAG2656975.1"/>
    <property type="molecule type" value="Genomic_DNA"/>
</dbReference>
<dbReference type="AlphaFoldDB" id="A0A8T0XC42"/>
<dbReference type="Pfam" id="PF00646">
    <property type="entry name" value="F-box"/>
    <property type="match status" value="1"/>
</dbReference>
<evidence type="ECO:0000259" key="2">
    <source>
        <dbReference type="Pfam" id="PF00646"/>
    </source>
</evidence>
<evidence type="ECO:0000256" key="1">
    <source>
        <dbReference type="SAM" id="MobiDB-lite"/>
    </source>
</evidence>
<sequence>MSAESQAAAPPPVVGAPSNVPPDGQPPAPHLPEEVVVEHILTRVPAAAAFRFRAVCRAWRDALTSDHFAEAHRAARSAAARAPEIVFFAPAPAAAASARPVSTAFYACKLDLTAGRSDEPSRGETARELVTLRGAEDLVLLSTRPCRGLTLLSSRRYASGYHVCNLATGEHVSLPAPSGRPIDRWLPWSAGLGFDPAAREHKVARLYVGFQGLRGEVYGLKSGGWRPCSGQVPPAHAVTGCAYGRPPVFVDGCFYWHIGPASILSLAVGTEQFGWVSSPGRRPVRSVCGLAELDGSLCAVVELDRRLSVLHEPELWTLTAGSGSGSPPPSWSLRCRINLRSLPRAIRDGMLRGERMLPLPCSVGGKILLANSCHEVYAYDPGSSTAHRVFSAQEFVVGLESEARVLLNVALHEESVAGVRRRAGGAGPQLEVKLGGSTLAWRQGHEIDLGIISARRIRYGG</sequence>
<name>A0A8T0XC42_PANVG</name>
<feature type="compositionally biased region" description="Pro residues" evidence="1">
    <location>
        <begin position="9"/>
        <end position="30"/>
    </location>
</feature>
<organism evidence="3 4">
    <name type="scientific">Panicum virgatum</name>
    <name type="common">Blackwell switchgrass</name>
    <dbReference type="NCBI Taxonomy" id="38727"/>
    <lineage>
        <taxon>Eukaryota</taxon>
        <taxon>Viridiplantae</taxon>
        <taxon>Streptophyta</taxon>
        <taxon>Embryophyta</taxon>
        <taxon>Tracheophyta</taxon>
        <taxon>Spermatophyta</taxon>
        <taxon>Magnoliopsida</taxon>
        <taxon>Liliopsida</taxon>
        <taxon>Poales</taxon>
        <taxon>Poaceae</taxon>
        <taxon>PACMAD clade</taxon>
        <taxon>Panicoideae</taxon>
        <taxon>Panicodae</taxon>
        <taxon>Paniceae</taxon>
        <taxon>Panicinae</taxon>
        <taxon>Panicum</taxon>
        <taxon>Panicum sect. Hiantes</taxon>
    </lineage>
</organism>
<comment type="caution">
    <text evidence="3">The sequence shown here is derived from an EMBL/GenBank/DDBJ whole genome shotgun (WGS) entry which is preliminary data.</text>
</comment>
<dbReference type="InterPro" id="IPR050796">
    <property type="entry name" value="SCF_F-box_component"/>
</dbReference>
<gene>
    <name evidence="3" type="ORF">PVAP13_1KG121154</name>
</gene>
<dbReference type="InterPro" id="IPR036047">
    <property type="entry name" value="F-box-like_dom_sf"/>
</dbReference>
<dbReference type="PANTHER" id="PTHR31672">
    <property type="entry name" value="BNACNNG10540D PROTEIN"/>
    <property type="match status" value="1"/>
</dbReference>
<keyword evidence="4" id="KW-1185">Reference proteome</keyword>